<dbReference type="EMBL" id="KV748267">
    <property type="protein sequence ID" value="OCK87149.1"/>
    <property type="molecule type" value="Genomic_DNA"/>
</dbReference>
<protein>
    <submittedName>
        <fullName evidence="1">Kinase-like protein</fullName>
    </submittedName>
</protein>
<proteinExistence type="predicted"/>
<gene>
    <name evidence="1" type="ORF">K441DRAFT_671180</name>
</gene>
<evidence type="ECO:0000313" key="1">
    <source>
        <dbReference type="EMBL" id="OCK87149.1"/>
    </source>
</evidence>
<name>A0ACC8ELD2_9PEZI</name>
<organism evidence="1 2">
    <name type="scientific">Cenococcum geophilum 1.58</name>
    <dbReference type="NCBI Taxonomy" id="794803"/>
    <lineage>
        <taxon>Eukaryota</taxon>
        <taxon>Fungi</taxon>
        <taxon>Dikarya</taxon>
        <taxon>Ascomycota</taxon>
        <taxon>Pezizomycotina</taxon>
        <taxon>Dothideomycetes</taxon>
        <taxon>Pleosporomycetidae</taxon>
        <taxon>Gloniales</taxon>
        <taxon>Gloniaceae</taxon>
        <taxon>Cenococcum</taxon>
    </lineage>
</organism>
<reference evidence="1 2" key="1">
    <citation type="journal article" date="2016" name="Nat. Commun.">
        <title>Ectomycorrhizal ecology is imprinted in the genome of the dominant symbiotic fungus Cenococcum geophilum.</title>
        <authorList>
            <consortium name="DOE Joint Genome Institute"/>
            <person name="Peter M."/>
            <person name="Kohler A."/>
            <person name="Ohm R.A."/>
            <person name="Kuo A."/>
            <person name="Krutzmann J."/>
            <person name="Morin E."/>
            <person name="Arend M."/>
            <person name="Barry K.W."/>
            <person name="Binder M."/>
            <person name="Choi C."/>
            <person name="Clum A."/>
            <person name="Copeland A."/>
            <person name="Grisel N."/>
            <person name="Haridas S."/>
            <person name="Kipfer T."/>
            <person name="LaButti K."/>
            <person name="Lindquist E."/>
            <person name="Lipzen A."/>
            <person name="Maire R."/>
            <person name="Meier B."/>
            <person name="Mihaltcheva S."/>
            <person name="Molinier V."/>
            <person name="Murat C."/>
            <person name="Poggeler S."/>
            <person name="Quandt C.A."/>
            <person name="Sperisen C."/>
            <person name="Tritt A."/>
            <person name="Tisserant E."/>
            <person name="Crous P.W."/>
            <person name="Henrissat B."/>
            <person name="Nehls U."/>
            <person name="Egli S."/>
            <person name="Spatafora J.W."/>
            <person name="Grigoriev I.V."/>
            <person name="Martin F.M."/>
        </authorList>
    </citation>
    <scope>NUCLEOTIDE SEQUENCE [LARGE SCALE GENOMIC DNA]</scope>
    <source>
        <strain evidence="1 2">1.58</strain>
    </source>
</reference>
<keyword evidence="2" id="KW-1185">Reference proteome</keyword>
<evidence type="ECO:0000313" key="2">
    <source>
        <dbReference type="Proteomes" id="UP000250078"/>
    </source>
</evidence>
<accession>A0ACC8ELD2</accession>
<sequence length="350" mass="38640">MSSLASTATAPAMKVGQTLAGARWDYRLTEPLEEDVHQSTVFKAEVLPRDGVIGPAKWAVIKTVPPDNEAARESLKREYNAYRISSIASNPYFRAMYDIISDPKNPGEDAGDSPPCLALEWMDCTLAQVSSECHLRNYILIKAIMDAALFSLVTLDKEKLVNTDIKPDNILLSNVDTDHPIVKVGDLGLLHLDGFCHPAQPFAMRAPEVYQGLGCVHRSQIWALAATLFCWIKPGVFGTAGNKMPLCRPSWCIAKLMRLFPGWTGPPIENGVRRCEFELSKALIEESVPEILKVSSLEDEMQTMGMPPELRDLFRRLLVVDPGDRPSASEVLASEEYLALKKKALTSTVG</sequence>
<dbReference type="Proteomes" id="UP000250078">
    <property type="component" value="Unassembled WGS sequence"/>
</dbReference>